<dbReference type="Proteomes" id="UP000433071">
    <property type="component" value="Unassembled WGS sequence"/>
</dbReference>
<name>A0A6I3M5S3_9MICO</name>
<keyword evidence="2" id="KW-0732">Signal</keyword>
<evidence type="ECO:0008006" key="5">
    <source>
        <dbReference type="Google" id="ProtNLM"/>
    </source>
</evidence>
<proteinExistence type="predicted"/>
<gene>
    <name evidence="3" type="ORF">GJ743_03675</name>
</gene>
<evidence type="ECO:0000313" key="3">
    <source>
        <dbReference type="EMBL" id="MTH67472.1"/>
    </source>
</evidence>
<feature type="signal peptide" evidence="2">
    <location>
        <begin position="1"/>
        <end position="30"/>
    </location>
</feature>
<dbReference type="OrthoDB" id="9779955at2"/>
<protein>
    <recommendedName>
        <fullName evidence="5">Clostridial hydrophobic W</fullName>
    </recommendedName>
</protein>
<dbReference type="EMBL" id="WMLB01000010">
    <property type="protein sequence ID" value="MTH67472.1"/>
    <property type="molecule type" value="Genomic_DNA"/>
</dbReference>
<keyword evidence="4" id="KW-1185">Reference proteome</keyword>
<feature type="compositionally biased region" description="Low complexity" evidence="1">
    <location>
        <begin position="56"/>
        <end position="85"/>
    </location>
</feature>
<feature type="chain" id="PRO_5026135388" description="Clostridial hydrophobic W" evidence="2">
    <location>
        <begin position="31"/>
        <end position="780"/>
    </location>
</feature>
<evidence type="ECO:0000256" key="2">
    <source>
        <dbReference type="SAM" id="SignalP"/>
    </source>
</evidence>
<feature type="compositionally biased region" description="Pro residues" evidence="1">
    <location>
        <begin position="44"/>
        <end position="55"/>
    </location>
</feature>
<dbReference type="Pfam" id="PF07538">
    <property type="entry name" value="ChW"/>
    <property type="match status" value="6"/>
</dbReference>
<accession>A0A6I3M5S3</accession>
<sequence>MRTARPGILSLAIAAALALALPLGLSPALAEELPPSAPVETTEAPPPESPAPTEPAAPVEATEPAAPPEKTASPQPEAQQLAAQALAAPPEIVNDVPSISIQLPEGYSLDGDLNASKDEIPVDPDTEDHSLLTLVDPANAANNLTDASLEEIKGRGNFTWTLDKKPYQIKFDSSTPILGMQSAKTWILLANHADPSLLRNKVAYDLAAAFGLPGTPDSRFVDLTINGEYLGNYLLSEKVEVKKNRLELADPGGILLELDNNYGTAEDFYFHTQRSNTLFVLKDAVEDVDDPLAPPLADAYADIQDYLDEIESHLYANDPDWDALSALIDVESFIKYYFVFEVAENPEITQSSVFFWRDGVNDVLHAGPVWDFDSAFAEYVSENLGGDPRQDYVMNGQFFRNKGNGWYTQFMRIPEFVEAVRDLYDNELKAIIDELPTKIDEYAAGIPESADANFDTWDVLGGPGEFNGGHVIADTWQGEVDYLRDWVERRIAHLATVYGVGNPMLTYSAHVQSLGWQQSRTGGQVAGTAGKSLRVEALDLELDANGLSGVLQSRGHVQSIGWTGWQNGDTVLGTTGRGLRLEALQFRLTDQLASNFDIEYRAHVAKVGWMPWVENGAVTGTTGRGLPIEAVQIRLIEREPVVGSSVFYRAHVAKIGWMSEVSDGAVAGTTGQSLAMQALEASVVSSEYSGGIQYRAHVQSLGWMPWTNSPNYIGTVGQNLRMEALQIQLTGDIAAHYSIRYSAHVQGIGWQSWVADGQTAGTTGQAKRVEAIKIELVPKP</sequence>
<dbReference type="Pfam" id="PF08757">
    <property type="entry name" value="CotH"/>
    <property type="match status" value="1"/>
</dbReference>
<comment type="caution">
    <text evidence="3">The sequence shown here is derived from an EMBL/GenBank/DDBJ whole genome shotgun (WGS) entry which is preliminary data.</text>
</comment>
<organism evidence="3 4">
    <name type="scientific">Agromyces bracchium</name>
    <dbReference type="NCBI Taxonomy" id="88376"/>
    <lineage>
        <taxon>Bacteria</taxon>
        <taxon>Bacillati</taxon>
        <taxon>Actinomycetota</taxon>
        <taxon>Actinomycetes</taxon>
        <taxon>Micrococcales</taxon>
        <taxon>Microbacteriaceae</taxon>
        <taxon>Agromyces</taxon>
    </lineage>
</organism>
<dbReference type="InterPro" id="IPR006637">
    <property type="entry name" value="ChW"/>
</dbReference>
<evidence type="ECO:0000256" key="1">
    <source>
        <dbReference type="SAM" id="MobiDB-lite"/>
    </source>
</evidence>
<evidence type="ECO:0000313" key="4">
    <source>
        <dbReference type="Proteomes" id="UP000433071"/>
    </source>
</evidence>
<dbReference type="InterPro" id="IPR014867">
    <property type="entry name" value="Spore_coat_CotH_CotH2/3/7"/>
</dbReference>
<feature type="compositionally biased region" description="Low complexity" evidence="1">
    <location>
        <begin position="30"/>
        <end position="43"/>
    </location>
</feature>
<dbReference type="AlphaFoldDB" id="A0A6I3M5S3"/>
<dbReference type="SMART" id="SM00728">
    <property type="entry name" value="ChW"/>
    <property type="match status" value="6"/>
</dbReference>
<dbReference type="RefSeq" id="WP_155050581.1">
    <property type="nucleotide sequence ID" value="NZ_BAAAIB010000003.1"/>
</dbReference>
<feature type="region of interest" description="Disordered" evidence="1">
    <location>
        <begin position="30"/>
        <end position="85"/>
    </location>
</feature>
<reference evidence="3 4" key="1">
    <citation type="submission" date="2019-11" db="EMBL/GenBank/DDBJ databases">
        <title>Agromyces kandeliae sp. nov., isolated from mangrove soil.</title>
        <authorList>
            <person name="Wang R."/>
        </authorList>
    </citation>
    <scope>NUCLEOTIDE SEQUENCE [LARGE SCALE GENOMIC DNA]</scope>
    <source>
        <strain evidence="3 4">JCM 11433</strain>
    </source>
</reference>